<dbReference type="GO" id="GO:0000156">
    <property type="term" value="F:phosphorelay response regulator activity"/>
    <property type="evidence" value="ECO:0007669"/>
    <property type="project" value="TreeGrafter"/>
</dbReference>
<feature type="domain" description="Response regulatory" evidence="6">
    <location>
        <begin position="5"/>
        <end position="121"/>
    </location>
</feature>
<dbReference type="PANTHER" id="PTHR48111">
    <property type="entry name" value="REGULATOR OF RPOS"/>
    <property type="match status" value="1"/>
</dbReference>
<dbReference type="InterPro" id="IPR000792">
    <property type="entry name" value="Tscrpt_reg_LuxR_C"/>
</dbReference>
<dbReference type="Gene3D" id="3.40.50.2300">
    <property type="match status" value="1"/>
</dbReference>
<evidence type="ECO:0000256" key="1">
    <source>
        <dbReference type="ARBA" id="ARBA00023015"/>
    </source>
</evidence>
<gene>
    <name evidence="7" type="primary">ycf29</name>
    <name evidence="7" type="ORF">Thor_143</name>
</gene>
<dbReference type="PROSITE" id="PS00622">
    <property type="entry name" value="HTH_LUXR_1"/>
    <property type="match status" value="1"/>
</dbReference>
<keyword evidence="2" id="KW-0238">DNA-binding</keyword>
<dbReference type="GO" id="GO:0000976">
    <property type="term" value="F:transcription cis-regulatory region binding"/>
    <property type="evidence" value="ECO:0007669"/>
    <property type="project" value="TreeGrafter"/>
</dbReference>
<dbReference type="Pfam" id="PF00072">
    <property type="entry name" value="Response_reg"/>
    <property type="match status" value="1"/>
</dbReference>
<evidence type="ECO:0000313" key="7">
    <source>
        <dbReference type="EMBL" id="AOM65435.1"/>
    </source>
</evidence>
<sequence length="212" mass="24556">MIYQNFLLVDDDDSLRKSLGLYLHDHGFNVKSVHNVDNAKSYLELYCPNLIILDIMMPDLDGYQLIQFLKSNIKYSKIPFIFLTAKGMTQDRIVGYDLGCHAYITKPFDMQELLAIIKSVLNNSSNWLQQQLLNASSINDKLLSNKFTVREYSILQLVLKGMTNKAIAKSLTLSLRNVEKYVSRLLVKTHSRNRTELVHRFFLKNNYIEQGE</sequence>
<dbReference type="InterPro" id="IPR036388">
    <property type="entry name" value="WH-like_DNA-bd_sf"/>
</dbReference>
<dbReference type="InterPro" id="IPR016032">
    <property type="entry name" value="Sig_transdc_resp-reg_C-effctor"/>
</dbReference>
<keyword evidence="8" id="KW-0150">Chloroplast</keyword>
<dbReference type="PRINTS" id="PR00038">
    <property type="entry name" value="HTHLUXR"/>
</dbReference>
<protein>
    <recommendedName>
        <fullName evidence="9">TctD transcriptional regulator</fullName>
    </recommendedName>
</protein>
<dbReference type="PROSITE" id="PS50110">
    <property type="entry name" value="RESPONSE_REGULATORY"/>
    <property type="match status" value="1"/>
</dbReference>
<keyword evidence="1" id="KW-0805">Transcription regulation</keyword>
<dbReference type="GeneID" id="29072918"/>
<dbReference type="SMART" id="SM00448">
    <property type="entry name" value="REC"/>
    <property type="match status" value="1"/>
</dbReference>
<dbReference type="Pfam" id="PF00196">
    <property type="entry name" value="GerE"/>
    <property type="match status" value="1"/>
</dbReference>
<dbReference type="AlphaFoldDB" id="A0A1C9CAP2"/>
<evidence type="ECO:0000313" key="8">
    <source>
        <dbReference type="EMBL" id="ARX95804.1"/>
    </source>
</evidence>
<dbReference type="CDD" id="cd06170">
    <property type="entry name" value="LuxR_C_like"/>
    <property type="match status" value="1"/>
</dbReference>
<evidence type="ECO:0000256" key="4">
    <source>
        <dbReference type="PROSITE-ProRule" id="PRU00169"/>
    </source>
</evidence>
<dbReference type="GO" id="GO:0006355">
    <property type="term" value="P:regulation of DNA-templated transcription"/>
    <property type="evidence" value="ECO:0007669"/>
    <property type="project" value="InterPro"/>
</dbReference>
<dbReference type="InterPro" id="IPR011006">
    <property type="entry name" value="CheY-like_superfamily"/>
</dbReference>
<dbReference type="SUPFAM" id="SSF52172">
    <property type="entry name" value="CheY-like"/>
    <property type="match status" value="1"/>
</dbReference>
<keyword evidence="3" id="KW-0804">Transcription</keyword>
<dbReference type="InterPro" id="IPR039420">
    <property type="entry name" value="WalR-like"/>
</dbReference>
<evidence type="ECO:0008006" key="9">
    <source>
        <dbReference type="Google" id="ProtNLM"/>
    </source>
</evidence>
<geneLocation type="plastid" evidence="7"/>
<dbReference type="Gene3D" id="1.10.10.10">
    <property type="entry name" value="Winged helix-like DNA-binding domain superfamily/Winged helix DNA-binding domain"/>
    <property type="match status" value="1"/>
</dbReference>
<dbReference type="PANTHER" id="PTHR48111:SF67">
    <property type="entry name" value="TRANSCRIPTIONAL REGULATORY PROTEIN TCTD"/>
    <property type="match status" value="1"/>
</dbReference>
<accession>A0A1C9CAP2</accession>
<dbReference type="PROSITE" id="PS50043">
    <property type="entry name" value="HTH_LUXR_2"/>
    <property type="match status" value="1"/>
</dbReference>
<dbReference type="RefSeq" id="YP_009296500.1">
    <property type="nucleotide sequence ID" value="NC_031171.1"/>
</dbReference>
<evidence type="ECO:0000256" key="2">
    <source>
        <dbReference type="ARBA" id="ARBA00023125"/>
    </source>
</evidence>
<dbReference type="GO" id="GO:0005829">
    <property type="term" value="C:cytosol"/>
    <property type="evidence" value="ECO:0007669"/>
    <property type="project" value="TreeGrafter"/>
</dbReference>
<feature type="domain" description="HTH luxR-type" evidence="5">
    <location>
        <begin position="140"/>
        <end position="205"/>
    </location>
</feature>
<reference evidence="8" key="1">
    <citation type="submission" date="2016-11" db="EMBL/GenBank/DDBJ databases">
        <title>Complete Chloroplast Genome of Thorea hispida.</title>
        <authorList>
            <person name="Nan F."/>
            <person name="Xie S."/>
        </authorList>
    </citation>
    <scope>NUCLEOTIDE SEQUENCE</scope>
</reference>
<feature type="modified residue" description="4-aspartylphosphate" evidence="4">
    <location>
        <position position="54"/>
    </location>
</feature>
<keyword evidence="4" id="KW-0597">Phosphoprotein</keyword>
<evidence type="ECO:0000259" key="5">
    <source>
        <dbReference type="PROSITE" id="PS50043"/>
    </source>
</evidence>
<dbReference type="EMBL" id="KX284714">
    <property type="protein sequence ID" value="AOM65435.1"/>
    <property type="molecule type" value="Genomic_DNA"/>
</dbReference>
<dbReference type="EMBL" id="KY083065">
    <property type="protein sequence ID" value="ARX95804.1"/>
    <property type="molecule type" value="Genomic_DNA"/>
</dbReference>
<organism evidence="7">
    <name type="scientific">Thorea hispida</name>
    <dbReference type="NCBI Taxonomy" id="202687"/>
    <lineage>
        <taxon>Eukaryota</taxon>
        <taxon>Rhodophyta</taxon>
        <taxon>Florideophyceae</taxon>
        <taxon>Nemaliophycidae</taxon>
        <taxon>Thoreales</taxon>
        <taxon>Thoreaceae</taxon>
        <taxon>Thorea</taxon>
    </lineage>
</organism>
<evidence type="ECO:0000256" key="3">
    <source>
        <dbReference type="ARBA" id="ARBA00023163"/>
    </source>
</evidence>
<name>A0A1C9CAP2_9FLOR</name>
<dbReference type="InterPro" id="IPR001789">
    <property type="entry name" value="Sig_transdc_resp-reg_receiver"/>
</dbReference>
<dbReference type="GO" id="GO:0032993">
    <property type="term" value="C:protein-DNA complex"/>
    <property type="evidence" value="ECO:0007669"/>
    <property type="project" value="TreeGrafter"/>
</dbReference>
<keyword evidence="7" id="KW-0934">Plastid</keyword>
<evidence type="ECO:0000259" key="6">
    <source>
        <dbReference type="PROSITE" id="PS50110"/>
    </source>
</evidence>
<dbReference type="SUPFAM" id="SSF46894">
    <property type="entry name" value="C-terminal effector domain of the bipartite response regulators"/>
    <property type="match status" value="1"/>
</dbReference>
<dbReference type="SMART" id="SM00421">
    <property type="entry name" value="HTH_LUXR"/>
    <property type="match status" value="1"/>
</dbReference>
<proteinExistence type="predicted"/>
<reference evidence="7" key="2">
    <citation type="journal article" date="2018" name="PLoS ONE">
        <title>Plastid genome analysis of three Nemaliophycidae red algal species suggests environmental adaptation for iron limited habitats.</title>
        <authorList>
            <person name="Cho C.H."/>
            <person name="Choi J.W."/>
            <person name="Lam D.W."/>
            <person name="Kim K.M."/>
            <person name="Yoon H.S."/>
        </authorList>
    </citation>
    <scope>NUCLEOTIDE SEQUENCE</scope>
</reference>